<reference evidence="3" key="2">
    <citation type="submission" date="2016-04" db="EMBL/GenBank/DDBJ databases">
        <title>First Complete Genome Sequence of a Subdivision 6 Acidobacterium.</title>
        <authorList>
            <person name="Huang S."/>
            <person name="Vieira S."/>
            <person name="Bunk B."/>
            <person name="Riedel T."/>
            <person name="Sproeer C."/>
            <person name="Overmann J."/>
        </authorList>
    </citation>
    <scope>NUCLEOTIDE SEQUENCE [LARGE SCALE GENOMIC DNA]</scope>
    <source>
        <strain evidence="3">DSM 100886 HEG_-6_39</strain>
    </source>
</reference>
<keyword evidence="3" id="KW-1185">Reference proteome</keyword>
<accession>A0A143PU89</accession>
<evidence type="ECO:0000313" key="3">
    <source>
        <dbReference type="Proteomes" id="UP000076079"/>
    </source>
</evidence>
<dbReference type="KEGG" id="abac:LuPra_05560"/>
<dbReference type="Proteomes" id="UP000076079">
    <property type="component" value="Chromosome"/>
</dbReference>
<dbReference type="AlphaFoldDB" id="A0A143PU89"/>
<protein>
    <submittedName>
        <fullName evidence="2">Uncharacterized protein</fullName>
    </submittedName>
</protein>
<proteinExistence type="predicted"/>
<feature type="region of interest" description="Disordered" evidence="1">
    <location>
        <begin position="1"/>
        <end position="21"/>
    </location>
</feature>
<name>A0A143PU89_LUTPR</name>
<evidence type="ECO:0000256" key="1">
    <source>
        <dbReference type="SAM" id="MobiDB-lite"/>
    </source>
</evidence>
<evidence type="ECO:0000313" key="2">
    <source>
        <dbReference type="EMBL" id="AMY12287.1"/>
    </source>
</evidence>
<feature type="compositionally biased region" description="Low complexity" evidence="1">
    <location>
        <begin position="40"/>
        <end position="52"/>
    </location>
</feature>
<sequence length="79" mass="8969">MPEMSRTDRAPPTRVGGNSSRLLTVDLKVDGYVLTRRNPRPGTRNRGPVTRGYKSLRNAGMPRMPSMTHDHRAGRQRRN</sequence>
<dbReference type="EMBL" id="CP015136">
    <property type="protein sequence ID" value="AMY12287.1"/>
    <property type="molecule type" value="Genomic_DNA"/>
</dbReference>
<organism evidence="2 3">
    <name type="scientific">Luteitalea pratensis</name>
    <dbReference type="NCBI Taxonomy" id="1855912"/>
    <lineage>
        <taxon>Bacteria</taxon>
        <taxon>Pseudomonadati</taxon>
        <taxon>Acidobacteriota</taxon>
        <taxon>Vicinamibacteria</taxon>
        <taxon>Vicinamibacterales</taxon>
        <taxon>Vicinamibacteraceae</taxon>
        <taxon>Luteitalea</taxon>
    </lineage>
</organism>
<gene>
    <name evidence="2" type="ORF">LuPra_05560</name>
</gene>
<feature type="compositionally biased region" description="Basic and acidic residues" evidence="1">
    <location>
        <begin position="1"/>
        <end position="11"/>
    </location>
</feature>
<feature type="region of interest" description="Disordered" evidence="1">
    <location>
        <begin position="35"/>
        <end position="79"/>
    </location>
</feature>
<reference evidence="2 3" key="1">
    <citation type="journal article" date="2016" name="Genome Announc.">
        <title>First Complete Genome Sequence of a Subdivision 6 Acidobacterium Strain.</title>
        <authorList>
            <person name="Huang S."/>
            <person name="Vieira S."/>
            <person name="Bunk B."/>
            <person name="Riedel T."/>
            <person name="Sproer C."/>
            <person name="Overmann J."/>
        </authorList>
    </citation>
    <scope>NUCLEOTIDE SEQUENCE [LARGE SCALE GENOMIC DNA]</scope>
    <source>
        <strain evidence="3">DSM 100886 HEG_-6_39</strain>
    </source>
</reference>